<feature type="region of interest" description="Disordered" evidence="1">
    <location>
        <begin position="26"/>
        <end position="81"/>
    </location>
</feature>
<reference evidence="2" key="1">
    <citation type="journal article" date="2019" name="Sci. Rep.">
        <title>Draft genome of Tanacetum cinerariifolium, the natural source of mosquito coil.</title>
        <authorList>
            <person name="Yamashiro T."/>
            <person name="Shiraishi A."/>
            <person name="Satake H."/>
            <person name="Nakayama K."/>
        </authorList>
    </citation>
    <scope>NUCLEOTIDE SEQUENCE</scope>
</reference>
<evidence type="ECO:0000256" key="1">
    <source>
        <dbReference type="SAM" id="MobiDB-lite"/>
    </source>
</evidence>
<gene>
    <name evidence="2" type="ORF">Tci_907713</name>
</gene>
<proteinExistence type="predicted"/>
<feature type="non-terminal residue" evidence="2">
    <location>
        <position position="1"/>
    </location>
</feature>
<feature type="compositionally biased region" description="Low complexity" evidence="1">
    <location>
        <begin position="45"/>
        <end position="55"/>
    </location>
</feature>
<protein>
    <submittedName>
        <fullName evidence="2">Uncharacterized protein</fullName>
    </submittedName>
</protein>
<feature type="non-terminal residue" evidence="2">
    <location>
        <position position="81"/>
    </location>
</feature>
<accession>A0A699VUX6</accession>
<sequence>LAKALASTVSDYLKHKFYRDFITEATKKKGGSASSTPPPTPIAAPTPTATVVTTPRLSAAAKGKQPARATIPTELTDVERT</sequence>
<organism evidence="2">
    <name type="scientific">Tanacetum cinerariifolium</name>
    <name type="common">Dalmatian daisy</name>
    <name type="synonym">Chrysanthemum cinerariifolium</name>
    <dbReference type="NCBI Taxonomy" id="118510"/>
    <lineage>
        <taxon>Eukaryota</taxon>
        <taxon>Viridiplantae</taxon>
        <taxon>Streptophyta</taxon>
        <taxon>Embryophyta</taxon>
        <taxon>Tracheophyta</taxon>
        <taxon>Spermatophyta</taxon>
        <taxon>Magnoliopsida</taxon>
        <taxon>eudicotyledons</taxon>
        <taxon>Gunneridae</taxon>
        <taxon>Pentapetalae</taxon>
        <taxon>asterids</taxon>
        <taxon>campanulids</taxon>
        <taxon>Asterales</taxon>
        <taxon>Asteraceae</taxon>
        <taxon>Asteroideae</taxon>
        <taxon>Anthemideae</taxon>
        <taxon>Anthemidinae</taxon>
        <taxon>Tanacetum</taxon>
    </lineage>
</organism>
<name>A0A699VUX6_TANCI</name>
<dbReference type="AlphaFoldDB" id="A0A699VUX6"/>
<evidence type="ECO:0000313" key="2">
    <source>
        <dbReference type="EMBL" id="GFD35744.1"/>
    </source>
</evidence>
<dbReference type="EMBL" id="BKCJ011462666">
    <property type="protein sequence ID" value="GFD35744.1"/>
    <property type="molecule type" value="Genomic_DNA"/>
</dbReference>
<comment type="caution">
    <text evidence="2">The sequence shown here is derived from an EMBL/GenBank/DDBJ whole genome shotgun (WGS) entry which is preliminary data.</text>
</comment>